<dbReference type="AlphaFoldDB" id="A0A7J7GSW3"/>
<organism evidence="1 2">
    <name type="scientific">Camellia sinensis</name>
    <name type="common">Tea plant</name>
    <name type="synonym">Thea sinensis</name>
    <dbReference type="NCBI Taxonomy" id="4442"/>
    <lineage>
        <taxon>Eukaryota</taxon>
        <taxon>Viridiplantae</taxon>
        <taxon>Streptophyta</taxon>
        <taxon>Embryophyta</taxon>
        <taxon>Tracheophyta</taxon>
        <taxon>Spermatophyta</taxon>
        <taxon>Magnoliopsida</taxon>
        <taxon>eudicotyledons</taxon>
        <taxon>Gunneridae</taxon>
        <taxon>Pentapetalae</taxon>
        <taxon>asterids</taxon>
        <taxon>Ericales</taxon>
        <taxon>Theaceae</taxon>
        <taxon>Camellia</taxon>
    </lineage>
</organism>
<dbReference type="Proteomes" id="UP000593564">
    <property type="component" value="Unassembled WGS sequence"/>
</dbReference>
<reference evidence="1 2" key="2">
    <citation type="submission" date="2020-07" db="EMBL/GenBank/DDBJ databases">
        <title>Genome assembly of wild tea tree DASZ reveals pedigree and selection history of tea varieties.</title>
        <authorList>
            <person name="Zhang W."/>
        </authorList>
    </citation>
    <scope>NUCLEOTIDE SEQUENCE [LARGE SCALE GENOMIC DNA]</scope>
    <source>
        <strain evidence="2">cv. G240</strain>
        <tissue evidence="1">Leaf</tissue>
    </source>
</reference>
<keyword evidence="2" id="KW-1185">Reference proteome</keyword>
<accession>A0A7J7GSW3</accession>
<evidence type="ECO:0000313" key="1">
    <source>
        <dbReference type="EMBL" id="KAF5943265.1"/>
    </source>
</evidence>
<name>A0A7J7GSW3_CAMSI</name>
<dbReference type="EMBL" id="JACBKZ010000009">
    <property type="protein sequence ID" value="KAF5943265.1"/>
    <property type="molecule type" value="Genomic_DNA"/>
</dbReference>
<evidence type="ECO:0000313" key="2">
    <source>
        <dbReference type="Proteomes" id="UP000593564"/>
    </source>
</evidence>
<protein>
    <submittedName>
        <fullName evidence="1">Uncharacterized protein</fullName>
    </submittedName>
</protein>
<gene>
    <name evidence="1" type="ORF">HYC85_020907</name>
</gene>
<sequence length="63" mass="7747">MEPINGKLELEKKMNDPIEYYALEIIPCYLFEEPMCVRVCEAVWVFVRQKNRAEREREDLRRR</sequence>
<reference evidence="2" key="1">
    <citation type="journal article" date="2020" name="Nat. Commun.">
        <title>Genome assembly of wild tea tree DASZ reveals pedigree and selection history of tea varieties.</title>
        <authorList>
            <person name="Zhang W."/>
            <person name="Zhang Y."/>
            <person name="Qiu H."/>
            <person name="Guo Y."/>
            <person name="Wan H."/>
            <person name="Zhang X."/>
            <person name="Scossa F."/>
            <person name="Alseekh S."/>
            <person name="Zhang Q."/>
            <person name="Wang P."/>
            <person name="Xu L."/>
            <person name="Schmidt M.H."/>
            <person name="Jia X."/>
            <person name="Li D."/>
            <person name="Zhu A."/>
            <person name="Guo F."/>
            <person name="Chen W."/>
            <person name="Ni D."/>
            <person name="Usadel B."/>
            <person name="Fernie A.R."/>
            <person name="Wen W."/>
        </authorList>
    </citation>
    <scope>NUCLEOTIDE SEQUENCE [LARGE SCALE GENOMIC DNA]</scope>
    <source>
        <strain evidence="2">cv. G240</strain>
    </source>
</reference>
<comment type="caution">
    <text evidence="1">The sequence shown here is derived from an EMBL/GenBank/DDBJ whole genome shotgun (WGS) entry which is preliminary data.</text>
</comment>
<proteinExistence type="predicted"/>